<gene>
    <name evidence="4" type="ORF">ECPE_LOCUS6172</name>
</gene>
<evidence type="ECO:0000313" key="5">
    <source>
        <dbReference type="Proteomes" id="UP000272942"/>
    </source>
</evidence>
<evidence type="ECO:0000259" key="3">
    <source>
        <dbReference type="Pfam" id="PF01576"/>
    </source>
</evidence>
<keyword evidence="5" id="KW-1185">Reference proteome</keyword>
<dbReference type="Gene3D" id="1.20.5.340">
    <property type="match status" value="1"/>
</dbReference>
<dbReference type="Proteomes" id="UP000272942">
    <property type="component" value="Unassembled WGS sequence"/>
</dbReference>
<feature type="coiled-coil region" evidence="2">
    <location>
        <begin position="7"/>
        <end position="48"/>
    </location>
</feature>
<dbReference type="AlphaFoldDB" id="A0A3P8G5A4"/>
<feature type="domain" description="Myosin tail" evidence="3">
    <location>
        <begin position="6"/>
        <end position="80"/>
    </location>
</feature>
<dbReference type="InterPro" id="IPR002928">
    <property type="entry name" value="Myosin_tail"/>
</dbReference>
<dbReference type="Pfam" id="PF01576">
    <property type="entry name" value="Myosin_tail_1"/>
    <property type="match status" value="1"/>
</dbReference>
<evidence type="ECO:0000256" key="1">
    <source>
        <dbReference type="ARBA" id="ARBA00023054"/>
    </source>
</evidence>
<sequence>MVCGFQVRECETLIQELKEDVESERKAREKAEEAKRDLTEELESMRLELIDSGSNSVAQTETLRKYEGELSSLRRQLDSQTA</sequence>
<accession>A0A3P8G5A4</accession>
<evidence type="ECO:0000313" key="4">
    <source>
        <dbReference type="EMBL" id="VDP77601.1"/>
    </source>
</evidence>
<protein>
    <recommendedName>
        <fullName evidence="3">Myosin tail domain-containing protein</fullName>
    </recommendedName>
</protein>
<dbReference type="GO" id="GO:0016459">
    <property type="term" value="C:myosin complex"/>
    <property type="evidence" value="ECO:0007669"/>
    <property type="project" value="InterPro"/>
</dbReference>
<proteinExistence type="predicted"/>
<keyword evidence="1 2" id="KW-0175">Coiled coil</keyword>
<reference evidence="4 5" key="1">
    <citation type="submission" date="2018-11" db="EMBL/GenBank/DDBJ databases">
        <authorList>
            <consortium name="Pathogen Informatics"/>
        </authorList>
    </citation>
    <scope>NUCLEOTIDE SEQUENCE [LARGE SCALE GENOMIC DNA]</scope>
    <source>
        <strain evidence="4 5">Egypt</strain>
    </source>
</reference>
<evidence type="ECO:0000256" key="2">
    <source>
        <dbReference type="SAM" id="Coils"/>
    </source>
</evidence>
<organism evidence="4 5">
    <name type="scientific">Echinostoma caproni</name>
    <dbReference type="NCBI Taxonomy" id="27848"/>
    <lineage>
        <taxon>Eukaryota</taxon>
        <taxon>Metazoa</taxon>
        <taxon>Spiralia</taxon>
        <taxon>Lophotrochozoa</taxon>
        <taxon>Platyhelminthes</taxon>
        <taxon>Trematoda</taxon>
        <taxon>Digenea</taxon>
        <taxon>Plagiorchiida</taxon>
        <taxon>Echinostomata</taxon>
        <taxon>Echinostomatoidea</taxon>
        <taxon>Echinostomatidae</taxon>
        <taxon>Echinostoma</taxon>
    </lineage>
</organism>
<dbReference type="EMBL" id="UZAN01043123">
    <property type="protein sequence ID" value="VDP77601.1"/>
    <property type="molecule type" value="Genomic_DNA"/>
</dbReference>
<name>A0A3P8G5A4_9TREM</name>